<dbReference type="Pfam" id="PF00619">
    <property type="entry name" value="CARD"/>
    <property type="match status" value="1"/>
</dbReference>
<evidence type="ECO:0000259" key="1">
    <source>
        <dbReference type="PROSITE" id="PS50017"/>
    </source>
</evidence>
<dbReference type="SUPFAM" id="SSF47986">
    <property type="entry name" value="DEATH domain"/>
    <property type="match status" value="2"/>
</dbReference>
<dbReference type="Gene3D" id="1.10.533.10">
    <property type="entry name" value="Death Domain, Fas"/>
    <property type="match status" value="2"/>
</dbReference>
<protein>
    <recommendedName>
        <fullName evidence="4">Death domain-containing protein</fullName>
    </recommendedName>
</protein>
<dbReference type="InterPro" id="IPR001315">
    <property type="entry name" value="CARD"/>
</dbReference>
<dbReference type="PROSITE" id="PS50209">
    <property type="entry name" value="CARD"/>
    <property type="match status" value="1"/>
</dbReference>
<dbReference type="CDD" id="cd01671">
    <property type="entry name" value="CARD"/>
    <property type="match status" value="1"/>
</dbReference>
<organism evidence="3">
    <name type="scientific">Octopus bimaculoides</name>
    <name type="common">California two-spotted octopus</name>
    <dbReference type="NCBI Taxonomy" id="37653"/>
    <lineage>
        <taxon>Eukaryota</taxon>
        <taxon>Metazoa</taxon>
        <taxon>Spiralia</taxon>
        <taxon>Lophotrochozoa</taxon>
        <taxon>Mollusca</taxon>
        <taxon>Cephalopoda</taxon>
        <taxon>Coleoidea</taxon>
        <taxon>Octopodiformes</taxon>
        <taxon>Octopoda</taxon>
        <taxon>Incirrata</taxon>
        <taxon>Octopodidae</taxon>
        <taxon>Octopus</taxon>
    </lineage>
</organism>
<dbReference type="EMBL" id="KQ417209">
    <property type="protein sequence ID" value="KOF93242.1"/>
    <property type="molecule type" value="Genomic_DNA"/>
</dbReference>
<dbReference type="InterPro" id="IPR000488">
    <property type="entry name" value="Death_dom"/>
</dbReference>
<proteinExistence type="predicted"/>
<feature type="domain" description="CARD" evidence="2">
    <location>
        <begin position="13"/>
        <end position="70"/>
    </location>
</feature>
<name>A0A0L8HVL9_OCTBM</name>
<feature type="domain" description="Death" evidence="1">
    <location>
        <begin position="143"/>
        <end position="197"/>
    </location>
</feature>
<dbReference type="PROSITE" id="PS50017">
    <property type="entry name" value="DEATH_DOMAIN"/>
    <property type="match status" value="1"/>
</dbReference>
<dbReference type="OrthoDB" id="6181156at2759"/>
<gene>
    <name evidence="3" type="ORF">OCBIM_22004833mg</name>
</gene>
<evidence type="ECO:0008006" key="4">
    <source>
        <dbReference type="Google" id="ProtNLM"/>
    </source>
</evidence>
<evidence type="ECO:0000259" key="2">
    <source>
        <dbReference type="PROSITE" id="PS50209"/>
    </source>
</evidence>
<dbReference type="GO" id="GO:0042981">
    <property type="term" value="P:regulation of apoptotic process"/>
    <property type="evidence" value="ECO:0007669"/>
    <property type="project" value="InterPro"/>
</dbReference>
<dbReference type="GO" id="GO:0007165">
    <property type="term" value="P:signal transduction"/>
    <property type="evidence" value="ECO:0007669"/>
    <property type="project" value="InterPro"/>
</dbReference>
<accession>A0A0L8HVL9</accession>
<dbReference type="InterPro" id="IPR011029">
    <property type="entry name" value="DEATH-like_dom_sf"/>
</dbReference>
<evidence type="ECO:0000313" key="3">
    <source>
        <dbReference type="EMBL" id="KOF93242.1"/>
    </source>
</evidence>
<dbReference type="AlphaFoldDB" id="A0A0L8HVL9"/>
<reference evidence="3" key="1">
    <citation type="submission" date="2015-07" db="EMBL/GenBank/DDBJ databases">
        <title>MeaNS - Measles Nucleotide Surveillance Program.</title>
        <authorList>
            <person name="Tran T."/>
            <person name="Druce J."/>
        </authorList>
    </citation>
    <scope>NUCLEOTIDE SEQUENCE</scope>
    <source>
        <strain evidence="3">UCB-OBI-ISO-001</strain>
        <tissue evidence="3">Gonad</tissue>
    </source>
</reference>
<sequence length="218" mass="25207">MANKQQFRNSIKIQQCREDLVKGLDDVTIQNILDRFLCKFFITSEDKNIIEAEKTEQSKARKLLDLIQRKVESQDKVKKSDLFDEFVELLEIHDEGLASTVAKADDSVPNDKRQIDYILENIEGMDLDERMLNRILMYMGPGWESVAAELGINSIKIAIAKENNPYNSRNQMFEVFNFWRQREALGRGGLRKFIKAIDSCSVHCNIDMKKILECIEGP</sequence>